<keyword evidence="6" id="KW-0723">Serine/threonine-protein kinase</keyword>
<feature type="coiled-coil region" evidence="16">
    <location>
        <begin position="45"/>
        <end position="72"/>
    </location>
</feature>
<comment type="catalytic activity">
    <reaction evidence="13">
        <text>L-threonyl-[protein] + ATP = O-phospho-L-threonyl-[protein] + ADP + H(+)</text>
        <dbReference type="Rhea" id="RHEA:46608"/>
        <dbReference type="Rhea" id="RHEA-COMP:11060"/>
        <dbReference type="Rhea" id="RHEA-COMP:11605"/>
        <dbReference type="ChEBI" id="CHEBI:15378"/>
        <dbReference type="ChEBI" id="CHEBI:30013"/>
        <dbReference type="ChEBI" id="CHEBI:30616"/>
        <dbReference type="ChEBI" id="CHEBI:61977"/>
        <dbReference type="ChEBI" id="CHEBI:456216"/>
        <dbReference type="EC" id="2.7.11.1"/>
    </reaction>
</comment>
<keyword evidence="5" id="KW-0963">Cytoplasm</keyword>
<dbReference type="InterPro" id="IPR000719">
    <property type="entry name" value="Prot_kinase_dom"/>
</dbReference>
<feature type="binding site" evidence="15">
    <location>
        <position position="48"/>
    </location>
    <ligand>
        <name>ATP</name>
        <dbReference type="ChEBI" id="CHEBI:30616"/>
    </ligand>
</feature>
<keyword evidence="9 15" id="KW-0547">Nucleotide-binding</keyword>
<name>A0A9P1N9C8_9PELO</name>
<dbReference type="AlphaFoldDB" id="A0A9P1N9C8"/>
<dbReference type="InterPro" id="IPR048288">
    <property type="entry name" value="PDCD10_N"/>
</dbReference>
<dbReference type="InterPro" id="IPR050629">
    <property type="entry name" value="STE20/SPS1-PAK"/>
</dbReference>
<dbReference type="PANTHER" id="PTHR48012:SF10">
    <property type="entry name" value="FI20177P1"/>
    <property type="match status" value="1"/>
</dbReference>
<evidence type="ECO:0000256" key="2">
    <source>
        <dbReference type="ARBA" id="ARBA00004496"/>
    </source>
</evidence>
<dbReference type="EC" id="2.7.11.1" evidence="4"/>
<evidence type="ECO:0000313" key="20">
    <source>
        <dbReference type="Proteomes" id="UP001152747"/>
    </source>
</evidence>
<keyword evidence="7" id="KW-0808">Transferase</keyword>
<dbReference type="FunFam" id="3.30.200.20:FF:000092">
    <property type="entry name" value="Serine/threonine-protein kinase 24"/>
    <property type="match status" value="1"/>
</dbReference>
<proteinExistence type="inferred from homology"/>
<dbReference type="Gene3D" id="1.10.12.70">
    <property type="match status" value="1"/>
</dbReference>
<evidence type="ECO:0000256" key="7">
    <source>
        <dbReference type="ARBA" id="ARBA00022679"/>
    </source>
</evidence>
<dbReference type="EMBL" id="CANHGI010000005">
    <property type="protein sequence ID" value="CAI5452592.1"/>
    <property type="molecule type" value="Genomic_DNA"/>
</dbReference>
<dbReference type="InterPro" id="IPR017441">
    <property type="entry name" value="Protein_kinase_ATP_BS"/>
</dbReference>
<feature type="compositionally biased region" description="Low complexity" evidence="17">
    <location>
        <begin position="478"/>
        <end position="496"/>
    </location>
</feature>
<feature type="region of interest" description="Disordered" evidence="17">
    <location>
        <begin position="341"/>
        <end position="407"/>
    </location>
</feature>
<dbReference type="GO" id="GO:0005524">
    <property type="term" value="F:ATP binding"/>
    <property type="evidence" value="ECO:0007669"/>
    <property type="project" value="UniProtKB-UniRule"/>
</dbReference>
<reference evidence="19" key="1">
    <citation type="submission" date="2022-11" db="EMBL/GenBank/DDBJ databases">
        <authorList>
            <person name="Kikuchi T."/>
        </authorList>
    </citation>
    <scope>NUCLEOTIDE SEQUENCE</scope>
    <source>
        <strain evidence="19">PS1010</strain>
    </source>
</reference>
<dbReference type="Proteomes" id="UP001152747">
    <property type="component" value="Unassembled WGS sequence"/>
</dbReference>
<evidence type="ECO:0000256" key="11">
    <source>
        <dbReference type="ARBA" id="ARBA00022840"/>
    </source>
</evidence>
<feature type="compositionally biased region" description="Polar residues" evidence="17">
    <location>
        <begin position="423"/>
        <end position="464"/>
    </location>
</feature>
<dbReference type="GO" id="GO:0005737">
    <property type="term" value="C:cytoplasm"/>
    <property type="evidence" value="ECO:0007669"/>
    <property type="project" value="UniProtKB-SubCell"/>
</dbReference>
<dbReference type="FunFam" id="1.10.510.10:FF:001069">
    <property type="entry name" value="Germinal center kinase 1"/>
    <property type="match status" value="1"/>
</dbReference>
<organism evidence="19 20">
    <name type="scientific">Caenorhabditis angaria</name>
    <dbReference type="NCBI Taxonomy" id="860376"/>
    <lineage>
        <taxon>Eukaryota</taxon>
        <taxon>Metazoa</taxon>
        <taxon>Ecdysozoa</taxon>
        <taxon>Nematoda</taxon>
        <taxon>Chromadorea</taxon>
        <taxon>Rhabditida</taxon>
        <taxon>Rhabditina</taxon>
        <taxon>Rhabditomorpha</taxon>
        <taxon>Rhabditoidea</taxon>
        <taxon>Rhabditidae</taxon>
        <taxon>Peloderinae</taxon>
        <taxon>Caenorhabditis</taxon>
    </lineage>
</organism>
<keyword evidence="12" id="KW-0460">Magnesium</keyword>
<dbReference type="InterPro" id="IPR011009">
    <property type="entry name" value="Kinase-like_dom_sf"/>
</dbReference>
<feature type="compositionally biased region" description="Basic and acidic residues" evidence="17">
    <location>
        <begin position="468"/>
        <end position="477"/>
    </location>
</feature>
<dbReference type="Gene3D" id="3.30.200.20">
    <property type="entry name" value="Phosphorylase Kinase, domain 1"/>
    <property type="match status" value="1"/>
</dbReference>
<dbReference type="Pfam" id="PF20929">
    <property type="entry name" value="PDCD10_N"/>
    <property type="match status" value="1"/>
</dbReference>
<dbReference type="Pfam" id="PF00069">
    <property type="entry name" value="Pkinase"/>
    <property type="match status" value="2"/>
</dbReference>
<feature type="compositionally biased region" description="Low complexity" evidence="17">
    <location>
        <begin position="585"/>
        <end position="607"/>
    </location>
</feature>
<comment type="similarity">
    <text evidence="3">Belongs to the protein kinase superfamily. STE Ser/Thr protein kinase family. STE20 subfamily.</text>
</comment>
<feature type="domain" description="Protein kinase" evidence="18">
    <location>
        <begin position="19"/>
        <end position="320"/>
    </location>
</feature>
<keyword evidence="20" id="KW-1185">Reference proteome</keyword>
<evidence type="ECO:0000256" key="10">
    <source>
        <dbReference type="ARBA" id="ARBA00022777"/>
    </source>
</evidence>
<comment type="cofactor">
    <cofactor evidence="1">
        <name>Mg(2+)</name>
        <dbReference type="ChEBI" id="CHEBI:18420"/>
    </cofactor>
</comment>
<evidence type="ECO:0000256" key="1">
    <source>
        <dbReference type="ARBA" id="ARBA00001946"/>
    </source>
</evidence>
<sequence length="686" mass="74050">MDLSALSMDCEKLDPEQIFTKQERIGRGSFGEVYKGIDNRTGRVVAIKIIDLEQAEDEIEDIQQEIQVLSQCDSPYVTKYFGSFLKGSKLWIIMEYLGGGSALDLTKCGKLDESHIAVIIREILKGLEYLHGERKIHRDIKGANILLDYPSAAVKICDCGVAKSLMTLSKANTFVGTPFFMAPEVIKGDYGSANVLVSEHGDVKVADFGVAGQLTETVKKRITFVGSPFWMAPELIKQASYDYKADIWSLGITAIELANGEPPHSDLHPMRVLFLIPKNPPPALVGPQWSKPFKEFVEMCLNKDPENRPSATTLLKHPFIKRAKKNSVLVELIERAAEYRSRMGVSSDSDLDEDSDGGSGTSKWDYPTVRGPNNIGEMEHGGTVRQAKPSQIMKRRSPSGSPGGTIVRGNSQVAAVAAELRGNHSQNGSSSAYGATTITLGSPNGSPNASLARTQSMMSPKWSQGSGELERSSRASSERLQYSSTASSNNPATSGIGNNGIRGGSAGRREYNSPSNGSSSSSGYVSNGHSEYPDVNTLQTDFQRDLKISSSQRSGGSGGRNDYHQSVPQTSSSDYPTAAPPPPSQQSRSLYGSGGYSSNSSSNSMSSSRKKGALDYSLLPALEHLSRTRHASSALDHLRHALKEAEDAAPGVCNQMVEELLRRIAVPQVNQSDLASAVRHLTTPPS</sequence>
<evidence type="ECO:0000256" key="9">
    <source>
        <dbReference type="ARBA" id="ARBA00022741"/>
    </source>
</evidence>
<evidence type="ECO:0000256" key="12">
    <source>
        <dbReference type="ARBA" id="ARBA00022842"/>
    </source>
</evidence>
<feature type="region of interest" description="Disordered" evidence="17">
    <location>
        <begin position="423"/>
        <end position="535"/>
    </location>
</feature>
<feature type="region of interest" description="Disordered" evidence="17">
    <location>
        <begin position="549"/>
        <end position="609"/>
    </location>
</feature>
<feature type="compositionally biased region" description="Gly residues" evidence="17">
    <location>
        <begin position="497"/>
        <end position="506"/>
    </location>
</feature>
<comment type="caution">
    <text evidence="19">The sequence shown here is derived from an EMBL/GenBank/DDBJ whole genome shotgun (WGS) entry which is preliminary data.</text>
</comment>
<dbReference type="CDD" id="cd06609">
    <property type="entry name" value="STKc_MST3_like"/>
    <property type="match status" value="1"/>
</dbReference>
<dbReference type="PROSITE" id="PS50011">
    <property type="entry name" value="PROTEIN_KINASE_DOM"/>
    <property type="match status" value="1"/>
</dbReference>
<evidence type="ECO:0000256" key="3">
    <source>
        <dbReference type="ARBA" id="ARBA00008874"/>
    </source>
</evidence>
<protein>
    <recommendedName>
        <fullName evidence="4">non-specific serine/threonine protein kinase</fullName>
        <ecNumber evidence="4">2.7.11.1</ecNumber>
    </recommendedName>
</protein>
<evidence type="ECO:0000256" key="14">
    <source>
        <dbReference type="ARBA" id="ARBA00048679"/>
    </source>
</evidence>
<keyword evidence="16" id="KW-0175">Coiled coil</keyword>
<evidence type="ECO:0000256" key="6">
    <source>
        <dbReference type="ARBA" id="ARBA00022527"/>
    </source>
</evidence>
<keyword evidence="8" id="KW-0479">Metal-binding</keyword>
<dbReference type="SUPFAM" id="SSF56112">
    <property type="entry name" value="Protein kinase-like (PK-like)"/>
    <property type="match status" value="2"/>
</dbReference>
<keyword evidence="11 15" id="KW-0067">ATP-binding</keyword>
<dbReference type="OrthoDB" id="8693905at2759"/>
<dbReference type="GO" id="GO:0046872">
    <property type="term" value="F:metal ion binding"/>
    <property type="evidence" value="ECO:0007669"/>
    <property type="project" value="UniProtKB-KW"/>
</dbReference>
<evidence type="ECO:0000256" key="16">
    <source>
        <dbReference type="SAM" id="Coils"/>
    </source>
</evidence>
<evidence type="ECO:0000259" key="18">
    <source>
        <dbReference type="PROSITE" id="PS50011"/>
    </source>
</evidence>
<dbReference type="SMART" id="SM00220">
    <property type="entry name" value="S_TKc"/>
    <property type="match status" value="1"/>
</dbReference>
<dbReference type="PANTHER" id="PTHR48012">
    <property type="entry name" value="STERILE20-LIKE KINASE, ISOFORM B-RELATED"/>
    <property type="match status" value="1"/>
</dbReference>
<evidence type="ECO:0000313" key="19">
    <source>
        <dbReference type="EMBL" id="CAI5452592.1"/>
    </source>
</evidence>
<dbReference type="Gene3D" id="1.10.510.10">
    <property type="entry name" value="Transferase(Phosphotransferase) domain 1"/>
    <property type="match status" value="2"/>
</dbReference>
<evidence type="ECO:0000256" key="5">
    <source>
        <dbReference type="ARBA" id="ARBA00022490"/>
    </source>
</evidence>
<accession>A0A9P1N9C8</accession>
<dbReference type="PROSITE" id="PS00107">
    <property type="entry name" value="PROTEIN_KINASE_ATP"/>
    <property type="match status" value="1"/>
</dbReference>
<evidence type="ECO:0000256" key="17">
    <source>
        <dbReference type="SAM" id="MobiDB-lite"/>
    </source>
</evidence>
<dbReference type="GO" id="GO:0004674">
    <property type="term" value="F:protein serine/threonine kinase activity"/>
    <property type="evidence" value="ECO:0007669"/>
    <property type="project" value="UniProtKB-KW"/>
</dbReference>
<feature type="compositionally biased region" description="Low complexity" evidence="17">
    <location>
        <begin position="512"/>
        <end position="530"/>
    </location>
</feature>
<gene>
    <name evidence="19" type="ORF">CAMP_LOCUS15229</name>
</gene>
<evidence type="ECO:0000256" key="15">
    <source>
        <dbReference type="PROSITE-ProRule" id="PRU10141"/>
    </source>
</evidence>
<evidence type="ECO:0000256" key="13">
    <source>
        <dbReference type="ARBA" id="ARBA00047899"/>
    </source>
</evidence>
<comment type="catalytic activity">
    <reaction evidence="14">
        <text>L-seryl-[protein] + ATP = O-phospho-L-seryl-[protein] + ADP + H(+)</text>
        <dbReference type="Rhea" id="RHEA:17989"/>
        <dbReference type="Rhea" id="RHEA-COMP:9863"/>
        <dbReference type="Rhea" id="RHEA-COMP:11604"/>
        <dbReference type="ChEBI" id="CHEBI:15378"/>
        <dbReference type="ChEBI" id="CHEBI:29999"/>
        <dbReference type="ChEBI" id="CHEBI:30616"/>
        <dbReference type="ChEBI" id="CHEBI:83421"/>
        <dbReference type="ChEBI" id="CHEBI:456216"/>
        <dbReference type="EC" id="2.7.11.1"/>
    </reaction>
</comment>
<evidence type="ECO:0000256" key="4">
    <source>
        <dbReference type="ARBA" id="ARBA00012513"/>
    </source>
</evidence>
<comment type="subcellular location">
    <subcellularLocation>
        <location evidence="2">Cytoplasm</location>
    </subcellularLocation>
</comment>
<dbReference type="InterPro" id="IPR046409">
    <property type="entry name" value="PDC10_dimerisation_sf"/>
</dbReference>
<keyword evidence="10" id="KW-0418">Kinase</keyword>
<evidence type="ECO:0000256" key="8">
    <source>
        <dbReference type="ARBA" id="ARBA00022723"/>
    </source>
</evidence>